<sequence>MRIRKSGKFSALLFFQESGVEPVQAYSCQLNQSPWDVLPFPSQEFNEEDAFKEDESVQVALHTAPRVFEAVQQYVFEINMIVISCFFERERLWSTVKGPRSCRRKRTIKKNEHENNDDGEFYYYSGFGPKWLGKRKAADNAEENNNGGKVCKSTEDDEKLIESKDDKNVEGSASAVVASSSKDVASSLMKN</sequence>
<keyword evidence="3" id="KW-1185">Reference proteome</keyword>
<dbReference type="EMBL" id="JAIWQS010000008">
    <property type="protein sequence ID" value="KAJ8900643.1"/>
    <property type="molecule type" value="Genomic_DNA"/>
</dbReference>
<feature type="region of interest" description="Disordered" evidence="1">
    <location>
        <begin position="138"/>
        <end position="191"/>
    </location>
</feature>
<dbReference type="PANTHER" id="PTHR34680:SF3">
    <property type="entry name" value="EXPRESSED PROTEIN"/>
    <property type="match status" value="1"/>
</dbReference>
<reference evidence="2 3" key="1">
    <citation type="submission" date="2021-09" db="EMBL/GenBank/DDBJ databases">
        <title>Genomic insights and catalytic innovation underlie evolution of tropane alkaloids biosynthesis.</title>
        <authorList>
            <person name="Wang Y.-J."/>
            <person name="Tian T."/>
            <person name="Huang J.-P."/>
            <person name="Huang S.-X."/>
        </authorList>
    </citation>
    <scope>NUCLEOTIDE SEQUENCE [LARGE SCALE GENOMIC DNA]</scope>
    <source>
        <strain evidence="2">KIB-2018</strain>
        <tissue evidence="2">Leaf</tissue>
    </source>
</reference>
<gene>
    <name evidence="2" type="ORF">K2173_025420</name>
</gene>
<evidence type="ECO:0000313" key="2">
    <source>
        <dbReference type="EMBL" id="KAJ8900643.1"/>
    </source>
</evidence>
<comment type="caution">
    <text evidence="2">The sequence shown here is derived from an EMBL/GenBank/DDBJ whole genome shotgun (WGS) entry which is preliminary data.</text>
</comment>
<organism evidence="2 3">
    <name type="scientific">Erythroxylum novogranatense</name>
    <dbReference type="NCBI Taxonomy" id="1862640"/>
    <lineage>
        <taxon>Eukaryota</taxon>
        <taxon>Viridiplantae</taxon>
        <taxon>Streptophyta</taxon>
        <taxon>Embryophyta</taxon>
        <taxon>Tracheophyta</taxon>
        <taxon>Spermatophyta</taxon>
        <taxon>Magnoliopsida</taxon>
        <taxon>eudicotyledons</taxon>
        <taxon>Gunneridae</taxon>
        <taxon>Pentapetalae</taxon>
        <taxon>rosids</taxon>
        <taxon>fabids</taxon>
        <taxon>Malpighiales</taxon>
        <taxon>Erythroxylaceae</taxon>
        <taxon>Erythroxylum</taxon>
    </lineage>
</organism>
<name>A0AAV8UGI3_9ROSI</name>
<dbReference type="AlphaFoldDB" id="A0AAV8UGI3"/>
<evidence type="ECO:0000313" key="3">
    <source>
        <dbReference type="Proteomes" id="UP001159364"/>
    </source>
</evidence>
<dbReference type="Proteomes" id="UP001159364">
    <property type="component" value="Linkage Group LG08"/>
</dbReference>
<feature type="compositionally biased region" description="Low complexity" evidence="1">
    <location>
        <begin position="172"/>
        <end position="191"/>
    </location>
</feature>
<accession>A0AAV8UGI3</accession>
<proteinExistence type="predicted"/>
<protein>
    <submittedName>
        <fullName evidence="2">Uncharacterized protein</fullName>
    </submittedName>
</protein>
<evidence type="ECO:0000256" key="1">
    <source>
        <dbReference type="SAM" id="MobiDB-lite"/>
    </source>
</evidence>
<feature type="compositionally biased region" description="Basic and acidic residues" evidence="1">
    <location>
        <begin position="160"/>
        <end position="169"/>
    </location>
</feature>
<dbReference type="PANTHER" id="PTHR34680">
    <property type="entry name" value="EXPRESSED PROTEIN"/>
    <property type="match status" value="1"/>
</dbReference>